<evidence type="ECO:0000313" key="3">
    <source>
        <dbReference type="Proteomes" id="UP001279734"/>
    </source>
</evidence>
<comment type="caution">
    <text evidence="2">The sequence shown here is derived from an EMBL/GenBank/DDBJ whole genome shotgun (WGS) entry which is preliminary data.</text>
</comment>
<dbReference type="AlphaFoldDB" id="A0AAD3Y2N5"/>
<dbReference type="EMBL" id="BSYO01000028">
    <property type="protein sequence ID" value="GMH24766.1"/>
    <property type="molecule type" value="Genomic_DNA"/>
</dbReference>
<sequence>MANSQNILNSKHLCISITAKHAHCSNYNSPVNPQWPSYKRQVQHIQVNEPQLLGHQYRKGSPNPQPGYPTAAASKLQCTPPHGSNNQIHLLYKQNHQAKRTSNQSYRTTQITTAQKMEPSVFSAAVNFSPHQRDYLLQTTSSIIFRQTKQTGSCHTMQWQQSASHHNLQLLQFRASHQ</sequence>
<feature type="region of interest" description="Disordered" evidence="1">
    <location>
        <begin position="55"/>
        <end position="76"/>
    </location>
</feature>
<proteinExistence type="predicted"/>
<gene>
    <name evidence="2" type="ORF">Nepgr_026609</name>
</gene>
<name>A0AAD3Y2N5_NEPGR</name>
<protein>
    <submittedName>
        <fullName evidence="2">Uncharacterized protein</fullName>
    </submittedName>
</protein>
<evidence type="ECO:0000313" key="2">
    <source>
        <dbReference type="EMBL" id="GMH24766.1"/>
    </source>
</evidence>
<accession>A0AAD3Y2N5</accession>
<evidence type="ECO:0000256" key="1">
    <source>
        <dbReference type="SAM" id="MobiDB-lite"/>
    </source>
</evidence>
<dbReference type="Proteomes" id="UP001279734">
    <property type="component" value="Unassembled WGS sequence"/>
</dbReference>
<organism evidence="2 3">
    <name type="scientific">Nepenthes gracilis</name>
    <name type="common">Slender pitcher plant</name>
    <dbReference type="NCBI Taxonomy" id="150966"/>
    <lineage>
        <taxon>Eukaryota</taxon>
        <taxon>Viridiplantae</taxon>
        <taxon>Streptophyta</taxon>
        <taxon>Embryophyta</taxon>
        <taxon>Tracheophyta</taxon>
        <taxon>Spermatophyta</taxon>
        <taxon>Magnoliopsida</taxon>
        <taxon>eudicotyledons</taxon>
        <taxon>Gunneridae</taxon>
        <taxon>Pentapetalae</taxon>
        <taxon>Caryophyllales</taxon>
        <taxon>Nepenthaceae</taxon>
        <taxon>Nepenthes</taxon>
    </lineage>
</organism>
<reference evidence="2" key="1">
    <citation type="submission" date="2023-05" db="EMBL/GenBank/DDBJ databases">
        <title>Nepenthes gracilis genome sequencing.</title>
        <authorList>
            <person name="Fukushima K."/>
        </authorList>
    </citation>
    <scope>NUCLEOTIDE SEQUENCE</scope>
    <source>
        <strain evidence="2">SING2019-196</strain>
    </source>
</reference>
<keyword evidence="3" id="KW-1185">Reference proteome</keyword>